<evidence type="ECO:0000313" key="1">
    <source>
        <dbReference type="EnsemblPlants" id="AUR62016943-RA:cds"/>
    </source>
</evidence>
<keyword evidence="2" id="KW-1185">Reference proteome</keyword>
<proteinExistence type="predicted"/>
<name>A0A803LPR4_CHEQI</name>
<dbReference type="EnsemblPlants" id="AUR62016943-RA">
    <property type="protein sequence ID" value="AUR62016943-RA:cds"/>
    <property type="gene ID" value="AUR62016943"/>
</dbReference>
<sequence length="220" mass="26590">MRYFPLIPRLKRLYMCSKTAEDMRWHFNREDDKILRHPADGVAWKKFDEKYKEFSANPRSVRLGLASDGFNPYRLMNSNYSTWPVVLIPYNLPPWICNIAKIETYCPLGEEDWHAIDEHFKKKIINVMRDRFVIPIDELYNKAALKHVNKSWRQYKFNLKKDYYKPKEKTLEEMCSTTPPHGISSQNWIKLLKYWDSEKGKSEMLTIWWKWNPNQEDEFA</sequence>
<dbReference type="Proteomes" id="UP000596660">
    <property type="component" value="Unplaced"/>
</dbReference>
<dbReference type="PANTHER" id="PTHR10775:SF192">
    <property type="match status" value="1"/>
</dbReference>
<protein>
    <submittedName>
        <fullName evidence="1">Uncharacterized protein</fullName>
    </submittedName>
</protein>
<reference evidence="1" key="2">
    <citation type="submission" date="2021-03" db="UniProtKB">
        <authorList>
            <consortium name="EnsemblPlants"/>
        </authorList>
    </citation>
    <scope>IDENTIFICATION</scope>
</reference>
<organism evidence="1 2">
    <name type="scientific">Chenopodium quinoa</name>
    <name type="common">Quinoa</name>
    <dbReference type="NCBI Taxonomy" id="63459"/>
    <lineage>
        <taxon>Eukaryota</taxon>
        <taxon>Viridiplantae</taxon>
        <taxon>Streptophyta</taxon>
        <taxon>Embryophyta</taxon>
        <taxon>Tracheophyta</taxon>
        <taxon>Spermatophyta</taxon>
        <taxon>Magnoliopsida</taxon>
        <taxon>eudicotyledons</taxon>
        <taxon>Gunneridae</taxon>
        <taxon>Pentapetalae</taxon>
        <taxon>Caryophyllales</taxon>
        <taxon>Chenopodiaceae</taxon>
        <taxon>Chenopodioideae</taxon>
        <taxon>Atripliceae</taxon>
        <taxon>Chenopodium</taxon>
    </lineage>
</organism>
<reference evidence="1" key="1">
    <citation type="journal article" date="2017" name="Nature">
        <title>The genome of Chenopodium quinoa.</title>
        <authorList>
            <person name="Jarvis D.E."/>
            <person name="Ho Y.S."/>
            <person name="Lightfoot D.J."/>
            <person name="Schmoeckel S.M."/>
            <person name="Li B."/>
            <person name="Borm T.J.A."/>
            <person name="Ohyanagi H."/>
            <person name="Mineta K."/>
            <person name="Michell C.T."/>
            <person name="Saber N."/>
            <person name="Kharbatia N.M."/>
            <person name="Rupper R.R."/>
            <person name="Sharp A.R."/>
            <person name="Dally N."/>
            <person name="Boughton B.A."/>
            <person name="Woo Y.H."/>
            <person name="Gao G."/>
            <person name="Schijlen E.G.W.M."/>
            <person name="Guo X."/>
            <person name="Momin A.A."/>
            <person name="Negrao S."/>
            <person name="Al-Babili S."/>
            <person name="Gehring C."/>
            <person name="Roessner U."/>
            <person name="Jung C."/>
            <person name="Murphy K."/>
            <person name="Arold S.T."/>
            <person name="Gojobori T."/>
            <person name="van der Linden C.G."/>
            <person name="van Loo E.N."/>
            <person name="Jellen E.N."/>
            <person name="Maughan P.J."/>
            <person name="Tester M."/>
        </authorList>
    </citation>
    <scope>NUCLEOTIDE SEQUENCE [LARGE SCALE GENOMIC DNA]</scope>
    <source>
        <strain evidence="1">cv. PI 614886</strain>
    </source>
</reference>
<evidence type="ECO:0000313" key="2">
    <source>
        <dbReference type="Proteomes" id="UP000596660"/>
    </source>
</evidence>
<dbReference type="AlphaFoldDB" id="A0A803LPR4"/>
<dbReference type="Pfam" id="PF02992">
    <property type="entry name" value="Transposase_21"/>
    <property type="match status" value="1"/>
</dbReference>
<dbReference type="InterPro" id="IPR004242">
    <property type="entry name" value="Transposase_21"/>
</dbReference>
<accession>A0A803LPR4</accession>
<dbReference type="Gramene" id="AUR62016943-RA">
    <property type="protein sequence ID" value="AUR62016943-RA:cds"/>
    <property type="gene ID" value="AUR62016943"/>
</dbReference>
<dbReference type="PANTHER" id="PTHR10775">
    <property type="entry name" value="OS08G0208400 PROTEIN"/>
    <property type="match status" value="1"/>
</dbReference>